<accession>B8LZ77</accession>
<dbReference type="PhylomeDB" id="B8LZ77"/>
<dbReference type="InParanoid" id="B8LZ77"/>
<dbReference type="AlphaFoldDB" id="B8LZ77"/>
<dbReference type="OMA" id="NIEAGSM"/>
<organism evidence="1 2">
    <name type="scientific">Talaromyces stipitatus (strain ATCC 10500 / CBS 375.48 / QM 6759 / NRRL 1006)</name>
    <name type="common">Penicillium stipitatum</name>
    <dbReference type="NCBI Taxonomy" id="441959"/>
    <lineage>
        <taxon>Eukaryota</taxon>
        <taxon>Fungi</taxon>
        <taxon>Dikarya</taxon>
        <taxon>Ascomycota</taxon>
        <taxon>Pezizomycotina</taxon>
        <taxon>Eurotiomycetes</taxon>
        <taxon>Eurotiomycetidae</taxon>
        <taxon>Eurotiales</taxon>
        <taxon>Trichocomaceae</taxon>
        <taxon>Talaromyces</taxon>
        <taxon>Talaromyces sect. Talaromyces</taxon>
    </lineage>
</organism>
<gene>
    <name evidence="1" type="ORF">TSTA_083530</name>
</gene>
<evidence type="ECO:0000313" key="2">
    <source>
        <dbReference type="Proteomes" id="UP000001745"/>
    </source>
</evidence>
<protein>
    <submittedName>
        <fullName evidence="1">Uncharacterized protein</fullName>
    </submittedName>
</protein>
<dbReference type="Proteomes" id="UP000001745">
    <property type="component" value="Unassembled WGS sequence"/>
</dbReference>
<sequence length="226" mass="25381">MDPTPMRTKYGIGACAMDLSEELATHPVITFSVNMARVSRFTEEFDLTSFPPLERQTAMAEKAALMDIKSVAETKKTSSISPIKGFRRLATYYKRHFNQLVICNLRQISNHHDNENIEAGSMFSTYGARMASEAELKRQSERNHLDYIFYLGPDDESSICNSTAFKANKSTSAVTKAHATAEPRCPDAPTVWAQVYVITGYESEIERIKENTKATLEAFGIETDEE</sequence>
<dbReference type="EMBL" id="EQ962653">
    <property type="protein sequence ID" value="EED21121.1"/>
    <property type="molecule type" value="Genomic_DNA"/>
</dbReference>
<keyword evidence="2" id="KW-1185">Reference proteome</keyword>
<dbReference type="RefSeq" id="XP_002478084.1">
    <property type="nucleotide sequence ID" value="XM_002478039.1"/>
</dbReference>
<dbReference type="GeneID" id="8103316"/>
<dbReference type="VEuPathDB" id="FungiDB:TSTA_083530"/>
<evidence type="ECO:0000313" key="1">
    <source>
        <dbReference type="EMBL" id="EED21121.1"/>
    </source>
</evidence>
<dbReference type="OrthoDB" id="4227069at2759"/>
<name>B8LZ77_TALSN</name>
<reference evidence="2" key="1">
    <citation type="journal article" date="2015" name="Genome Announc.">
        <title>Genome sequence of the AIDS-associated pathogen Penicillium marneffei (ATCC18224) and its near taxonomic relative Talaromyces stipitatus (ATCC10500).</title>
        <authorList>
            <person name="Nierman W.C."/>
            <person name="Fedorova-Abrams N.D."/>
            <person name="Andrianopoulos A."/>
        </authorList>
    </citation>
    <scope>NUCLEOTIDE SEQUENCE [LARGE SCALE GENOMIC DNA]</scope>
    <source>
        <strain evidence="2">ATCC 10500 / CBS 375.48 / QM 6759 / NRRL 1006</strain>
    </source>
</reference>
<proteinExistence type="predicted"/>
<dbReference type="HOGENOM" id="CLU_1225490_0_0_1"/>